<proteinExistence type="predicted"/>
<dbReference type="Gene3D" id="2.70.70.10">
    <property type="entry name" value="Glucose Permease (Domain IIA)"/>
    <property type="match status" value="1"/>
</dbReference>
<dbReference type="NCBIfam" id="TIGR00830">
    <property type="entry name" value="PTBA"/>
    <property type="match status" value="1"/>
</dbReference>
<dbReference type="PROSITE" id="PS00371">
    <property type="entry name" value="PTS_EIIA_TYPE_1_HIS"/>
    <property type="match status" value="1"/>
</dbReference>
<dbReference type="PANTHER" id="PTHR45008:SF1">
    <property type="entry name" value="PTS SYSTEM GLUCOSE-SPECIFIC EIIA COMPONENT"/>
    <property type="match status" value="1"/>
</dbReference>
<dbReference type="PROSITE" id="PS51093">
    <property type="entry name" value="PTS_EIIA_TYPE_1"/>
    <property type="match status" value="1"/>
</dbReference>
<dbReference type="SUPFAM" id="SSF51261">
    <property type="entry name" value="Duplicated hybrid motif"/>
    <property type="match status" value="1"/>
</dbReference>
<gene>
    <name evidence="8" type="ORF">A374_13565</name>
</gene>
<evidence type="ECO:0000256" key="3">
    <source>
        <dbReference type="ARBA" id="ARBA00022597"/>
    </source>
</evidence>
<dbReference type="STRING" id="1196324.A374_13565"/>
<evidence type="ECO:0000256" key="6">
    <source>
        <dbReference type="ARBA" id="ARBA00022777"/>
    </source>
</evidence>
<dbReference type="eggNOG" id="COG2190">
    <property type="taxonomic scope" value="Bacteria"/>
</dbReference>
<dbReference type="InterPro" id="IPR050890">
    <property type="entry name" value="PTS_EIIA_component"/>
</dbReference>
<dbReference type="OrthoDB" id="92465at2"/>
<keyword evidence="5" id="KW-0598">Phosphotransferase system</keyword>
<evidence type="ECO:0000256" key="1">
    <source>
        <dbReference type="ARBA" id="ARBA00004496"/>
    </source>
</evidence>
<evidence type="ECO:0000256" key="2">
    <source>
        <dbReference type="ARBA" id="ARBA00022448"/>
    </source>
</evidence>
<evidence type="ECO:0000256" key="5">
    <source>
        <dbReference type="ARBA" id="ARBA00022683"/>
    </source>
</evidence>
<evidence type="ECO:0000256" key="4">
    <source>
        <dbReference type="ARBA" id="ARBA00022679"/>
    </source>
</evidence>
<dbReference type="PANTHER" id="PTHR45008">
    <property type="entry name" value="PTS SYSTEM GLUCOSE-SPECIFIC EIIA COMPONENT"/>
    <property type="match status" value="1"/>
</dbReference>
<comment type="caution">
    <text evidence="8">The sequence shown here is derived from an EMBL/GenBank/DDBJ whole genome shotgun (WGS) entry which is preliminary data.</text>
</comment>
<dbReference type="RefSeq" id="WP_007202791.1">
    <property type="nucleotide sequence ID" value="NZ_AKKV01000030.1"/>
</dbReference>
<evidence type="ECO:0000259" key="7">
    <source>
        <dbReference type="PROSITE" id="PS51093"/>
    </source>
</evidence>
<dbReference type="InterPro" id="IPR011055">
    <property type="entry name" value="Dup_hybrid_motif"/>
</dbReference>
<reference evidence="8 9" key="1">
    <citation type="journal article" date="2012" name="J. Bacteriol.">
        <title>Genome of Bacillus macauensis ZFHKF-1, a Long-Chain-Forming Bacterium.</title>
        <authorList>
            <person name="Cai L."/>
            <person name="Zhang T."/>
        </authorList>
    </citation>
    <scope>NUCLEOTIDE SEQUENCE [LARGE SCALE GENOMIC DNA]</scope>
    <source>
        <strain evidence="8 9">ZFHKF-1</strain>
    </source>
</reference>
<dbReference type="GO" id="GO:0005737">
    <property type="term" value="C:cytoplasm"/>
    <property type="evidence" value="ECO:0007669"/>
    <property type="project" value="UniProtKB-SubCell"/>
</dbReference>
<keyword evidence="4" id="KW-0808">Transferase</keyword>
<accession>I8UD40</accession>
<feature type="domain" description="PTS EIIA type-1" evidence="7">
    <location>
        <begin position="35"/>
        <end position="139"/>
    </location>
</feature>
<dbReference type="FunFam" id="2.70.70.10:FF:000001">
    <property type="entry name" value="PTS system glucose-specific IIA component"/>
    <property type="match status" value="1"/>
</dbReference>
<protein>
    <submittedName>
        <fullName evidence="8">PTS system glucose subfamily transporter subunit IIA</fullName>
    </submittedName>
</protein>
<evidence type="ECO:0000313" key="8">
    <source>
        <dbReference type="EMBL" id="EIT84723.1"/>
    </source>
</evidence>
<dbReference type="GO" id="GO:0009401">
    <property type="term" value="P:phosphoenolpyruvate-dependent sugar phosphotransferase system"/>
    <property type="evidence" value="ECO:0007669"/>
    <property type="project" value="UniProtKB-KW"/>
</dbReference>
<dbReference type="GO" id="GO:0016301">
    <property type="term" value="F:kinase activity"/>
    <property type="evidence" value="ECO:0007669"/>
    <property type="project" value="UniProtKB-KW"/>
</dbReference>
<organism evidence="8 9">
    <name type="scientific">Fictibacillus macauensis ZFHKF-1</name>
    <dbReference type="NCBI Taxonomy" id="1196324"/>
    <lineage>
        <taxon>Bacteria</taxon>
        <taxon>Bacillati</taxon>
        <taxon>Bacillota</taxon>
        <taxon>Bacilli</taxon>
        <taxon>Bacillales</taxon>
        <taxon>Fictibacillaceae</taxon>
        <taxon>Fictibacillus</taxon>
    </lineage>
</organism>
<name>I8UD40_9BACL</name>
<keyword evidence="6" id="KW-0418">Kinase</keyword>
<dbReference type="Pfam" id="PF00358">
    <property type="entry name" value="PTS_EIIA_1"/>
    <property type="match status" value="1"/>
</dbReference>
<keyword evidence="3" id="KW-0762">Sugar transport</keyword>
<evidence type="ECO:0000313" key="9">
    <source>
        <dbReference type="Proteomes" id="UP000004080"/>
    </source>
</evidence>
<keyword evidence="9" id="KW-1185">Reference proteome</keyword>
<dbReference type="InterPro" id="IPR001127">
    <property type="entry name" value="PTS_EIIA_1_perm"/>
</dbReference>
<dbReference type="PATRIC" id="fig|1196324.3.peg.2775"/>
<sequence length="169" mass="18453">MFRKLFQRSSNNVPSEEVITSPITGKVMAIEEVPDPVFSQKMLGDGVAILPAEGNVYAPIDGEVIQVFPTKHGIGLRGRQGIELLIHVGLDTVMMKGEGFNAHVEEGERVSAGQLLLSCNLSLIEERAKSTITTLTITNGEKVGLMDKYLNHQAVANETVILRLKEIKD</sequence>
<dbReference type="Proteomes" id="UP000004080">
    <property type="component" value="Unassembled WGS sequence"/>
</dbReference>
<keyword evidence="2" id="KW-0813">Transport</keyword>
<dbReference type="AlphaFoldDB" id="I8UD40"/>
<dbReference type="EMBL" id="AKKV01000030">
    <property type="protein sequence ID" value="EIT84723.1"/>
    <property type="molecule type" value="Genomic_DNA"/>
</dbReference>
<comment type="subcellular location">
    <subcellularLocation>
        <location evidence="1">Cytoplasm</location>
    </subcellularLocation>
</comment>